<keyword evidence="2" id="KW-1185">Reference proteome</keyword>
<reference evidence="1" key="1">
    <citation type="submission" date="2013-10" db="EMBL/GenBank/DDBJ databases">
        <title>Genomic analysis of the causative agents of coccidiosis in chickens.</title>
        <authorList>
            <person name="Reid A.J."/>
            <person name="Blake D."/>
            <person name="Billington K."/>
            <person name="Browne H."/>
            <person name="Dunn M."/>
            <person name="Hung S."/>
            <person name="Kawahara F."/>
            <person name="Miranda-Saavedra D."/>
            <person name="Mourier T."/>
            <person name="Nagra H."/>
            <person name="Otto T.D."/>
            <person name="Rawlings N."/>
            <person name="Sanchez A."/>
            <person name="Sanders M."/>
            <person name="Subramaniam C."/>
            <person name="Tay Y."/>
            <person name="Dear P."/>
            <person name="Doerig C."/>
            <person name="Gruber A."/>
            <person name="Parkinson J."/>
            <person name="Shirley M."/>
            <person name="Wan K.L."/>
            <person name="Berriman M."/>
            <person name="Tomley F."/>
            <person name="Pain A."/>
        </authorList>
    </citation>
    <scope>NUCLEOTIDE SEQUENCE [LARGE SCALE GENOMIC DNA]</scope>
    <source>
        <strain evidence="1">Houghton</strain>
    </source>
</reference>
<sequence length="81" mass="8287">LASAAVEATGTAALASAAVPFVLQIANLGWLEACRRCGALRQGLNLARGRVFHAGVAEAFGLPLASFSELLPGQNNPTIRA</sequence>
<feature type="non-terminal residue" evidence="1">
    <location>
        <position position="1"/>
    </location>
</feature>
<evidence type="ECO:0008006" key="3">
    <source>
        <dbReference type="Google" id="ProtNLM"/>
    </source>
</evidence>
<proteinExistence type="predicted"/>
<dbReference type="PANTHER" id="PTHR42795:SF1">
    <property type="entry name" value="ALANINE DEHYDROGENASE"/>
    <property type="match status" value="1"/>
</dbReference>
<evidence type="ECO:0000313" key="2">
    <source>
        <dbReference type="Proteomes" id="UP000030754"/>
    </source>
</evidence>
<dbReference type="VEuPathDB" id="ToxoDB:ENH_00005020"/>
<reference evidence="1" key="2">
    <citation type="submission" date="2013-10" db="EMBL/GenBank/DDBJ databases">
        <authorList>
            <person name="Aslett M."/>
        </authorList>
    </citation>
    <scope>NUCLEOTIDE SEQUENCE [LARGE SCALE GENOMIC DNA]</scope>
    <source>
        <strain evidence="1">Houghton</strain>
    </source>
</reference>
<dbReference type="PANTHER" id="PTHR42795">
    <property type="entry name" value="ALANINE DEHYDROGENASE"/>
    <property type="match status" value="1"/>
</dbReference>
<protein>
    <recommendedName>
        <fullName evidence="3">Alanine dehydrogenase</fullName>
    </recommendedName>
</protein>
<dbReference type="GO" id="GO:0000286">
    <property type="term" value="F:alanine dehydrogenase activity"/>
    <property type="evidence" value="ECO:0007669"/>
    <property type="project" value="TreeGrafter"/>
</dbReference>
<evidence type="ECO:0000313" key="1">
    <source>
        <dbReference type="EMBL" id="CDJ65446.1"/>
    </source>
</evidence>
<gene>
    <name evidence="1" type="ORF">ENH_00005020</name>
</gene>
<accession>U6MN33</accession>
<dbReference type="Proteomes" id="UP000030754">
    <property type="component" value="Unassembled WGS sequence"/>
</dbReference>
<dbReference type="SUPFAM" id="SSF52283">
    <property type="entry name" value="Formate/glycerate dehydrogenase catalytic domain-like"/>
    <property type="match status" value="1"/>
</dbReference>
<organism evidence="1 2">
    <name type="scientific">Eimeria necatrix</name>
    <dbReference type="NCBI Taxonomy" id="51315"/>
    <lineage>
        <taxon>Eukaryota</taxon>
        <taxon>Sar</taxon>
        <taxon>Alveolata</taxon>
        <taxon>Apicomplexa</taxon>
        <taxon>Conoidasida</taxon>
        <taxon>Coccidia</taxon>
        <taxon>Eucoccidiorida</taxon>
        <taxon>Eimeriorina</taxon>
        <taxon>Eimeriidae</taxon>
        <taxon>Eimeria</taxon>
    </lineage>
</organism>
<dbReference type="EMBL" id="HG723164">
    <property type="protein sequence ID" value="CDJ65446.1"/>
    <property type="molecule type" value="Genomic_DNA"/>
</dbReference>
<dbReference type="GO" id="GO:0005886">
    <property type="term" value="C:plasma membrane"/>
    <property type="evidence" value="ECO:0007669"/>
    <property type="project" value="TreeGrafter"/>
</dbReference>
<name>U6MN33_9EIME</name>
<dbReference type="AlphaFoldDB" id="U6MN33"/>
<dbReference type="GeneID" id="25470693"/>
<dbReference type="GO" id="GO:0006524">
    <property type="term" value="P:alanine catabolic process"/>
    <property type="evidence" value="ECO:0007669"/>
    <property type="project" value="TreeGrafter"/>
</dbReference>
<dbReference type="RefSeq" id="XP_013433913.1">
    <property type="nucleotide sequence ID" value="XM_013578459.1"/>
</dbReference>
<dbReference type="Gene3D" id="3.40.50.720">
    <property type="entry name" value="NAD(P)-binding Rossmann-like Domain"/>
    <property type="match status" value="1"/>
</dbReference>